<dbReference type="PROSITE" id="PS50095">
    <property type="entry name" value="PLAT"/>
    <property type="match status" value="1"/>
</dbReference>
<dbReference type="Proteomes" id="UP000076420">
    <property type="component" value="Unassembled WGS sequence"/>
</dbReference>
<dbReference type="STRING" id="6526.A0A2C9LEW7"/>
<evidence type="ECO:0000256" key="1">
    <source>
        <dbReference type="PROSITE-ProRule" id="PRU00152"/>
    </source>
</evidence>
<name>A0A2C9LEW7_BIOGL</name>
<comment type="caution">
    <text evidence="1">Lacks conserved residue(s) required for the propagation of feature annotation.</text>
</comment>
<dbReference type="InterPro" id="IPR036392">
    <property type="entry name" value="PLAT/LH2_dom_sf"/>
</dbReference>
<dbReference type="VEuPathDB" id="VectorBase:BGLAX_031425"/>
<protein>
    <recommendedName>
        <fullName evidence="2">PLAT domain-containing protein</fullName>
    </recommendedName>
</protein>
<dbReference type="GO" id="GO:0050982">
    <property type="term" value="P:detection of mechanical stimulus"/>
    <property type="evidence" value="ECO:0007669"/>
    <property type="project" value="TreeGrafter"/>
</dbReference>
<feature type="domain" description="PLAT" evidence="2">
    <location>
        <begin position="1"/>
        <end position="94"/>
    </location>
</feature>
<dbReference type="Gene3D" id="2.60.60.20">
    <property type="entry name" value="PLAT/LH2 domain"/>
    <property type="match status" value="1"/>
</dbReference>
<dbReference type="PANTHER" id="PTHR10877">
    <property type="entry name" value="POLYCYSTIN FAMILY MEMBER"/>
    <property type="match status" value="1"/>
</dbReference>
<accession>A0A2C9LEW7</accession>
<dbReference type="PANTHER" id="PTHR10877:SF183">
    <property type="entry name" value="AT14535P-RELATED"/>
    <property type="match status" value="1"/>
</dbReference>
<dbReference type="AlphaFoldDB" id="A0A2C9LEW7"/>
<sequence>MKGSWDNSDTHILCNQKRNLFQSGSEDWFLLTTKGDLGKIHSIEVWTDFSGAHPSWYLKSIYVQNMLTGETWVCKYNSWFSCDFDNTNLKADIPAIEEHEYMRCTFLQLASRTQLSLRNEHLWFGMIAKSPSNVFTRVSHPKICIQF</sequence>
<dbReference type="GO" id="GO:0005262">
    <property type="term" value="F:calcium channel activity"/>
    <property type="evidence" value="ECO:0007669"/>
    <property type="project" value="TreeGrafter"/>
</dbReference>
<dbReference type="VEuPathDB" id="VectorBase:BGLB030241"/>
<dbReference type="EnsemblMetazoa" id="BGLB030241-RA">
    <property type="protein sequence ID" value="BGLB030241-PA"/>
    <property type="gene ID" value="BGLB030241"/>
</dbReference>
<evidence type="ECO:0000313" key="3">
    <source>
        <dbReference type="EnsemblMetazoa" id="BGLB030241-PA"/>
    </source>
</evidence>
<evidence type="ECO:0000259" key="2">
    <source>
        <dbReference type="PROSITE" id="PS50095"/>
    </source>
</evidence>
<evidence type="ECO:0000313" key="4">
    <source>
        <dbReference type="Proteomes" id="UP000076420"/>
    </source>
</evidence>
<organism evidence="3 4">
    <name type="scientific">Biomphalaria glabrata</name>
    <name type="common">Bloodfluke planorb</name>
    <name type="synonym">Freshwater snail</name>
    <dbReference type="NCBI Taxonomy" id="6526"/>
    <lineage>
        <taxon>Eukaryota</taxon>
        <taxon>Metazoa</taxon>
        <taxon>Spiralia</taxon>
        <taxon>Lophotrochozoa</taxon>
        <taxon>Mollusca</taxon>
        <taxon>Gastropoda</taxon>
        <taxon>Heterobranchia</taxon>
        <taxon>Euthyneura</taxon>
        <taxon>Panpulmonata</taxon>
        <taxon>Hygrophila</taxon>
        <taxon>Lymnaeoidea</taxon>
        <taxon>Planorbidae</taxon>
        <taxon>Biomphalaria</taxon>
    </lineage>
</organism>
<dbReference type="InterPro" id="IPR001024">
    <property type="entry name" value="PLAT/LH2_dom"/>
</dbReference>
<dbReference type="InterPro" id="IPR051223">
    <property type="entry name" value="Polycystin"/>
</dbReference>
<dbReference type="Pfam" id="PF01477">
    <property type="entry name" value="PLAT"/>
    <property type="match status" value="1"/>
</dbReference>
<proteinExistence type="predicted"/>
<gene>
    <name evidence="3" type="primary">106057340</name>
</gene>
<dbReference type="GO" id="GO:0016020">
    <property type="term" value="C:membrane"/>
    <property type="evidence" value="ECO:0007669"/>
    <property type="project" value="TreeGrafter"/>
</dbReference>
<dbReference type="SUPFAM" id="SSF49723">
    <property type="entry name" value="Lipase/lipooxygenase domain (PLAT/LH2 domain)"/>
    <property type="match status" value="1"/>
</dbReference>
<dbReference type="KEGG" id="bgt:106057340"/>
<reference evidence="3" key="1">
    <citation type="submission" date="2020-05" db="UniProtKB">
        <authorList>
            <consortium name="EnsemblMetazoa"/>
        </authorList>
    </citation>
    <scope>IDENTIFICATION</scope>
    <source>
        <strain evidence="3">BB02</strain>
    </source>
</reference>